<sequence length="137" mass="15673">MNKKWLIVGILALLLVISGSLFYFTDVIAKDANESSIDDILERTVSIDEITTNLASDDYIRISFTIQVESKKAKEELEKRDFQVKNLMIQELSEMQADDLRGKEGQLLLQKSLTEKINDLMETGKIEKIYITESILQ</sequence>
<accession>A0ABR8QMP3</accession>
<keyword evidence="11" id="KW-0282">Flagellum</keyword>
<dbReference type="RefSeq" id="WP_191812217.1">
    <property type="nucleotide sequence ID" value="NZ_JACSQT010000002.1"/>
</dbReference>
<comment type="caution">
    <text evidence="11">The sequence shown here is derived from an EMBL/GenBank/DDBJ whole genome shotgun (WGS) entry which is preliminary data.</text>
</comment>
<dbReference type="PANTHER" id="PTHR35091:SF2">
    <property type="entry name" value="FLAGELLAR PROTEIN FLIL"/>
    <property type="match status" value="1"/>
</dbReference>
<comment type="function">
    <text evidence="1 10">Controls the rotational direction of flagella during chemotaxis.</text>
</comment>
<keyword evidence="7 10" id="KW-0283">Flagellar rotation</keyword>
<comment type="subcellular location">
    <subcellularLocation>
        <location evidence="2">Cell membrane</location>
        <topology evidence="2">Single-pass membrane protein</topology>
    </subcellularLocation>
</comment>
<name>A0ABR8QMP3_9BACI</name>
<keyword evidence="12" id="KW-1185">Reference proteome</keyword>
<gene>
    <name evidence="11" type="primary">fliL</name>
    <name evidence="11" type="ORF">H9655_06725</name>
</gene>
<proteinExistence type="inferred from homology"/>
<evidence type="ECO:0000256" key="2">
    <source>
        <dbReference type="ARBA" id="ARBA00004162"/>
    </source>
</evidence>
<evidence type="ECO:0000256" key="10">
    <source>
        <dbReference type="RuleBase" id="RU364125"/>
    </source>
</evidence>
<evidence type="ECO:0000256" key="3">
    <source>
        <dbReference type="ARBA" id="ARBA00008281"/>
    </source>
</evidence>
<dbReference type="PANTHER" id="PTHR35091">
    <property type="entry name" value="FLAGELLAR PROTEIN FLIL"/>
    <property type="match status" value="1"/>
</dbReference>
<evidence type="ECO:0000256" key="4">
    <source>
        <dbReference type="ARBA" id="ARBA00022475"/>
    </source>
</evidence>
<evidence type="ECO:0000256" key="8">
    <source>
        <dbReference type="ARBA" id="ARBA00022989"/>
    </source>
</evidence>
<evidence type="ECO:0000256" key="6">
    <source>
        <dbReference type="ARBA" id="ARBA00022692"/>
    </source>
</evidence>
<dbReference type="InterPro" id="IPR005503">
    <property type="entry name" value="FliL"/>
</dbReference>
<keyword evidence="5 10" id="KW-0145">Chemotaxis</keyword>
<evidence type="ECO:0000256" key="9">
    <source>
        <dbReference type="ARBA" id="ARBA00023136"/>
    </source>
</evidence>
<protein>
    <recommendedName>
        <fullName evidence="10">Flagellar protein FliL</fullName>
    </recommendedName>
</protein>
<evidence type="ECO:0000313" key="11">
    <source>
        <dbReference type="EMBL" id="MBD7936717.1"/>
    </source>
</evidence>
<dbReference type="EMBL" id="JACSQT010000002">
    <property type="protein sequence ID" value="MBD7936717.1"/>
    <property type="molecule type" value="Genomic_DNA"/>
</dbReference>
<organism evidence="11 12">
    <name type="scientific">Cytobacillus stercorigallinarum</name>
    <dbReference type="NCBI Taxonomy" id="2762240"/>
    <lineage>
        <taxon>Bacteria</taxon>
        <taxon>Bacillati</taxon>
        <taxon>Bacillota</taxon>
        <taxon>Bacilli</taxon>
        <taxon>Bacillales</taxon>
        <taxon>Bacillaceae</taxon>
        <taxon>Cytobacillus</taxon>
    </lineage>
</organism>
<keyword evidence="4 10" id="KW-1003">Cell membrane</keyword>
<dbReference type="Proteomes" id="UP000657931">
    <property type="component" value="Unassembled WGS sequence"/>
</dbReference>
<dbReference type="NCBIfam" id="NF005826">
    <property type="entry name" value="PRK07718.1"/>
    <property type="match status" value="1"/>
</dbReference>
<dbReference type="Pfam" id="PF03748">
    <property type="entry name" value="FliL"/>
    <property type="match status" value="1"/>
</dbReference>
<keyword evidence="11" id="KW-0966">Cell projection</keyword>
<reference evidence="11 12" key="1">
    <citation type="submission" date="2020-08" db="EMBL/GenBank/DDBJ databases">
        <title>A Genomic Blueprint of the Chicken Gut Microbiome.</title>
        <authorList>
            <person name="Gilroy R."/>
            <person name="Ravi A."/>
            <person name="Getino M."/>
            <person name="Pursley I."/>
            <person name="Horton D.L."/>
            <person name="Alikhan N.-F."/>
            <person name="Baker D."/>
            <person name="Gharbi K."/>
            <person name="Hall N."/>
            <person name="Watson M."/>
            <person name="Adriaenssens E.M."/>
            <person name="Foster-Nyarko E."/>
            <person name="Jarju S."/>
            <person name="Secka A."/>
            <person name="Antonio M."/>
            <person name="Oren A."/>
            <person name="Chaudhuri R."/>
            <person name="La Ragione R.M."/>
            <person name="Hildebrand F."/>
            <person name="Pallen M.J."/>
        </authorList>
    </citation>
    <scope>NUCLEOTIDE SEQUENCE [LARGE SCALE GENOMIC DNA]</scope>
    <source>
        <strain evidence="11 12">Sa5YUA1</strain>
    </source>
</reference>
<keyword evidence="11" id="KW-0969">Cilium</keyword>
<evidence type="ECO:0000256" key="7">
    <source>
        <dbReference type="ARBA" id="ARBA00022779"/>
    </source>
</evidence>
<keyword evidence="9 10" id="KW-0472">Membrane</keyword>
<evidence type="ECO:0000256" key="1">
    <source>
        <dbReference type="ARBA" id="ARBA00002254"/>
    </source>
</evidence>
<keyword evidence="6" id="KW-0812">Transmembrane</keyword>
<comment type="similarity">
    <text evidence="3 10">Belongs to the FliL family.</text>
</comment>
<keyword evidence="8" id="KW-1133">Transmembrane helix</keyword>
<evidence type="ECO:0000256" key="5">
    <source>
        <dbReference type="ARBA" id="ARBA00022500"/>
    </source>
</evidence>
<evidence type="ECO:0000313" key="12">
    <source>
        <dbReference type="Proteomes" id="UP000657931"/>
    </source>
</evidence>